<keyword evidence="3" id="KW-1185">Reference proteome</keyword>
<comment type="caution">
    <text evidence="2">The sequence shown here is derived from an EMBL/GenBank/DDBJ whole genome shotgun (WGS) entry which is preliminary data.</text>
</comment>
<evidence type="ECO:0000313" key="3">
    <source>
        <dbReference type="Proteomes" id="UP000004465"/>
    </source>
</evidence>
<feature type="domain" description="NADPH-dependent FMN reductase-like" evidence="1">
    <location>
        <begin position="4"/>
        <end position="149"/>
    </location>
</feature>
<dbReference type="PATRIC" id="fig|883111.3.peg.887"/>
<dbReference type="GO" id="GO:0016491">
    <property type="term" value="F:oxidoreductase activity"/>
    <property type="evidence" value="ECO:0007669"/>
    <property type="project" value="InterPro"/>
</dbReference>
<name>K1LRG7_9LACT</name>
<dbReference type="GO" id="GO:0005829">
    <property type="term" value="C:cytosol"/>
    <property type="evidence" value="ECO:0007669"/>
    <property type="project" value="TreeGrafter"/>
</dbReference>
<dbReference type="OrthoDB" id="9812295at2"/>
<accession>K1LRG7</accession>
<proteinExistence type="predicted"/>
<protein>
    <recommendedName>
        <fullName evidence="1">NADPH-dependent FMN reductase-like domain-containing protein</fullName>
    </recommendedName>
</protein>
<dbReference type="PANTHER" id="PTHR30543:SF21">
    <property type="entry name" value="NAD(P)H-DEPENDENT FMN REDUCTASE LOT6"/>
    <property type="match status" value="1"/>
</dbReference>
<dbReference type="STRING" id="883111.HMPREF9706_00887"/>
<evidence type="ECO:0000313" key="2">
    <source>
        <dbReference type="EMBL" id="EKB54697.1"/>
    </source>
</evidence>
<organism evidence="2 3">
    <name type="scientific">Facklamia hominis CCUG 36813</name>
    <dbReference type="NCBI Taxonomy" id="883111"/>
    <lineage>
        <taxon>Bacteria</taxon>
        <taxon>Bacillati</taxon>
        <taxon>Bacillota</taxon>
        <taxon>Bacilli</taxon>
        <taxon>Lactobacillales</taxon>
        <taxon>Aerococcaceae</taxon>
        <taxon>Facklamia</taxon>
    </lineage>
</organism>
<dbReference type="InterPro" id="IPR005025">
    <property type="entry name" value="FMN_Rdtase-like_dom"/>
</dbReference>
<dbReference type="Proteomes" id="UP000004465">
    <property type="component" value="Unassembled WGS sequence"/>
</dbReference>
<sequence length="244" mass="27939">MVKTKLVGIAGSISEQSYNRELLYYIQHSFKDLFDFEVLDIKDLPLFNQDRLEVLESLEFQQIQKKIEAADGVVIATPEHNRTVPAPLKSLLEWLSFKIHPLKAKPVKIIGASYLDQGTSCAQMHLRQILESPGIDALVLPGQEFLLGNCQSAFDKDGNIIDQRTAQYLRQSMEVFVTYVFTLKPLSQSVSLNHEFQMEEIWASQLLQVLDRTSDDPTRVYSQLQAIRPIVEWYQSHSVDNQQL</sequence>
<dbReference type="GO" id="GO:0010181">
    <property type="term" value="F:FMN binding"/>
    <property type="evidence" value="ECO:0007669"/>
    <property type="project" value="TreeGrafter"/>
</dbReference>
<dbReference type="EMBL" id="AGZD01000007">
    <property type="protein sequence ID" value="EKB54697.1"/>
    <property type="molecule type" value="Genomic_DNA"/>
</dbReference>
<dbReference type="HOGENOM" id="CLU_055322_4_0_9"/>
<dbReference type="RefSeq" id="WP_006908208.1">
    <property type="nucleotide sequence ID" value="NZ_JH932292.1"/>
</dbReference>
<gene>
    <name evidence="2" type="ORF">HMPREF9706_00887</name>
</gene>
<reference evidence="2 3" key="1">
    <citation type="submission" date="2012-07" db="EMBL/GenBank/DDBJ databases">
        <title>The Genome Sequence of Facklamia hominis CCUG 36813.</title>
        <authorList>
            <consortium name="The Broad Institute Genome Sequencing Platform"/>
            <person name="Earl A."/>
            <person name="Ward D."/>
            <person name="Feldgarden M."/>
            <person name="Gevers D."/>
            <person name="Huys G."/>
            <person name="Walker B."/>
            <person name="Young S.K."/>
            <person name="Zeng Q."/>
            <person name="Gargeya S."/>
            <person name="Fitzgerald M."/>
            <person name="Haas B."/>
            <person name="Abouelleil A."/>
            <person name="Alvarado L."/>
            <person name="Arachchi H.M."/>
            <person name="Berlin A.M."/>
            <person name="Chapman S.B."/>
            <person name="Goldberg J."/>
            <person name="Griggs A."/>
            <person name="Gujja S."/>
            <person name="Hansen M."/>
            <person name="Howarth C."/>
            <person name="Imamovic A."/>
            <person name="Larimer J."/>
            <person name="McCowen C."/>
            <person name="Montmayeur A."/>
            <person name="Murphy C."/>
            <person name="Neiman D."/>
            <person name="Pearson M."/>
            <person name="Priest M."/>
            <person name="Roberts A."/>
            <person name="Saif S."/>
            <person name="Shea T."/>
            <person name="Sisk P."/>
            <person name="Sykes S."/>
            <person name="Wortman J."/>
            <person name="Nusbaum C."/>
            <person name="Birren B."/>
        </authorList>
    </citation>
    <scope>NUCLEOTIDE SEQUENCE [LARGE SCALE GENOMIC DNA]</scope>
    <source>
        <strain evidence="2 3">CCUG 36813</strain>
    </source>
</reference>
<dbReference type="Pfam" id="PF03358">
    <property type="entry name" value="FMN_red"/>
    <property type="match status" value="1"/>
</dbReference>
<dbReference type="InterPro" id="IPR029039">
    <property type="entry name" value="Flavoprotein-like_sf"/>
</dbReference>
<dbReference type="SUPFAM" id="SSF52218">
    <property type="entry name" value="Flavoproteins"/>
    <property type="match status" value="1"/>
</dbReference>
<dbReference type="AlphaFoldDB" id="K1LRG7"/>
<dbReference type="PANTHER" id="PTHR30543">
    <property type="entry name" value="CHROMATE REDUCTASE"/>
    <property type="match status" value="1"/>
</dbReference>
<dbReference type="InterPro" id="IPR050712">
    <property type="entry name" value="NAD(P)H-dep_reductase"/>
</dbReference>
<dbReference type="Gene3D" id="3.40.50.360">
    <property type="match status" value="1"/>
</dbReference>
<evidence type="ECO:0000259" key="1">
    <source>
        <dbReference type="Pfam" id="PF03358"/>
    </source>
</evidence>